<sequence length="327" mass="35028">MVVPVDRANLYGEYRPLLFSLAYRMLGTSSDAEDAVQDVFLRLEEHPPGDKAYMKAYLCKMTVNRCLDLLKRLRLQRELYIGPWLPEPVSTEADDPSAAYLRGEGISFAILLLLETLDPAERAVYILREAFAFDYKAIAEATGRSEAACRQTMSRLRPKIEAAQPPGELMSADEAAPLVLQFLHAARTGDLAGMLELLHRDAVLRSDGGGKVSAAVRPIAGAQAVAAFLGGLARKFAGAPDSAGRPGEAEAARVSAASEQPASPDGPASAPAAAFGWLSLNDQPGLLFRIDGQVDTALVIEASAGRIRALYLMRNPEKLHGLRGGGS</sequence>
<dbReference type="GO" id="GO:0003677">
    <property type="term" value="F:DNA binding"/>
    <property type="evidence" value="ECO:0007669"/>
    <property type="project" value="InterPro"/>
</dbReference>
<dbReference type="Gene3D" id="3.10.450.50">
    <property type="match status" value="1"/>
</dbReference>
<dbReference type="Pfam" id="PF04542">
    <property type="entry name" value="Sigma70_r2"/>
    <property type="match status" value="1"/>
</dbReference>
<dbReference type="InterPro" id="IPR052704">
    <property type="entry name" value="ECF_Sigma-70_Domain"/>
</dbReference>
<dbReference type="SUPFAM" id="SSF88946">
    <property type="entry name" value="Sigma2 domain of RNA polymerase sigma factors"/>
    <property type="match status" value="1"/>
</dbReference>
<dbReference type="InterPro" id="IPR013325">
    <property type="entry name" value="RNA_pol_sigma_r2"/>
</dbReference>
<organism evidence="5 6">
    <name type="scientific">Saccharibacillus brassicae</name>
    <dbReference type="NCBI Taxonomy" id="2583377"/>
    <lineage>
        <taxon>Bacteria</taxon>
        <taxon>Bacillati</taxon>
        <taxon>Bacillota</taxon>
        <taxon>Bacilli</taxon>
        <taxon>Bacillales</taxon>
        <taxon>Paenibacillaceae</taxon>
        <taxon>Saccharibacillus</taxon>
    </lineage>
</organism>
<dbReference type="InterPro" id="IPR036388">
    <property type="entry name" value="WH-like_DNA-bd_sf"/>
</dbReference>
<dbReference type="SUPFAM" id="SSF54427">
    <property type="entry name" value="NTF2-like"/>
    <property type="match status" value="1"/>
</dbReference>
<dbReference type="Gene3D" id="1.10.1740.10">
    <property type="match status" value="1"/>
</dbReference>
<dbReference type="InterPro" id="IPR032710">
    <property type="entry name" value="NTF2-like_dom_sf"/>
</dbReference>
<dbReference type="Proteomes" id="UP000316968">
    <property type="component" value="Chromosome"/>
</dbReference>
<feature type="compositionally biased region" description="Low complexity" evidence="2">
    <location>
        <begin position="252"/>
        <end position="269"/>
    </location>
</feature>
<evidence type="ECO:0000259" key="4">
    <source>
        <dbReference type="Pfam" id="PF08281"/>
    </source>
</evidence>
<dbReference type="AlphaFoldDB" id="A0A4Y6UZU5"/>
<evidence type="ECO:0000256" key="1">
    <source>
        <dbReference type="ARBA" id="ARBA00011344"/>
    </source>
</evidence>
<evidence type="ECO:0000259" key="3">
    <source>
        <dbReference type="Pfam" id="PF04542"/>
    </source>
</evidence>
<protein>
    <submittedName>
        <fullName evidence="5">Sigma-70 family RNA polymerase sigma factor</fullName>
    </submittedName>
</protein>
<dbReference type="RefSeq" id="WP_141448654.1">
    <property type="nucleotide sequence ID" value="NZ_CP041217.1"/>
</dbReference>
<keyword evidence="6" id="KW-1185">Reference proteome</keyword>
<dbReference type="PANTHER" id="PTHR30173:SF36">
    <property type="entry name" value="ECF RNA POLYMERASE SIGMA FACTOR SIGJ"/>
    <property type="match status" value="1"/>
</dbReference>
<evidence type="ECO:0000313" key="5">
    <source>
        <dbReference type="EMBL" id="QDH22110.1"/>
    </source>
</evidence>
<dbReference type="InterPro" id="IPR013324">
    <property type="entry name" value="RNA_pol_sigma_r3/r4-like"/>
</dbReference>
<evidence type="ECO:0000313" key="6">
    <source>
        <dbReference type="Proteomes" id="UP000316968"/>
    </source>
</evidence>
<proteinExistence type="predicted"/>
<evidence type="ECO:0000256" key="2">
    <source>
        <dbReference type="SAM" id="MobiDB-lite"/>
    </source>
</evidence>
<dbReference type="NCBIfam" id="TIGR02937">
    <property type="entry name" value="sigma70-ECF"/>
    <property type="match status" value="1"/>
</dbReference>
<feature type="domain" description="RNA polymerase sigma-70 region 2" evidence="3">
    <location>
        <begin position="10"/>
        <end position="74"/>
    </location>
</feature>
<dbReference type="GO" id="GO:0016987">
    <property type="term" value="F:sigma factor activity"/>
    <property type="evidence" value="ECO:0007669"/>
    <property type="project" value="InterPro"/>
</dbReference>
<dbReference type="OrthoDB" id="3211555at2"/>
<feature type="domain" description="RNA polymerase sigma factor 70 region 4 type 2" evidence="4">
    <location>
        <begin position="109"/>
        <end position="157"/>
    </location>
</feature>
<dbReference type="PANTHER" id="PTHR30173">
    <property type="entry name" value="SIGMA 19 FACTOR"/>
    <property type="match status" value="1"/>
</dbReference>
<dbReference type="KEGG" id="saca:FFV09_15410"/>
<dbReference type="InterPro" id="IPR013249">
    <property type="entry name" value="RNA_pol_sigma70_r4_t2"/>
</dbReference>
<dbReference type="Gene3D" id="1.10.10.10">
    <property type="entry name" value="Winged helix-like DNA-binding domain superfamily/Winged helix DNA-binding domain"/>
    <property type="match status" value="1"/>
</dbReference>
<accession>A0A4Y6UZU5</accession>
<dbReference type="Pfam" id="PF08281">
    <property type="entry name" value="Sigma70_r4_2"/>
    <property type="match status" value="1"/>
</dbReference>
<dbReference type="EMBL" id="CP041217">
    <property type="protein sequence ID" value="QDH22110.1"/>
    <property type="molecule type" value="Genomic_DNA"/>
</dbReference>
<reference evidence="5 6" key="1">
    <citation type="submission" date="2019-06" db="EMBL/GenBank/DDBJ databases">
        <title>Saccharibacillus brassicae sp. nov., an endophytic bacterium isolated from Chinese cabbage seeds (Brassica pekinensis).</title>
        <authorList>
            <person name="Jiang L."/>
            <person name="Lee J."/>
            <person name="Kim S.W."/>
        </authorList>
    </citation>
    <scope>NUCLEOTIDE SEQUENCE [LARGE SCALE GENOMIC DNA]</scope>
    <source>
        <strain evidence="6">KCTC 43072 / ATSA2</strain>
    </source>
</reference>
<dbReference type="SUPFAM" id="SSF88659">
    <property type="entry name" value="Sigma3 and sigma4 domains of RNA polymerase sigma factors"/>
    <property type="match status" value="1"/>
</dbReference>
<dbReference type="GO" id="GO:0006352">
    <property type="term" value="P:DNA-templated transcription initiation"/>
    <property type="evidence" value="ECO:0007669"/>
    <property type="project" value="InterPro"/>
</dbReference>
<name>A0A4Y6UZU5_SACBS</name>
<dbReference type="InterPro" id="IPR014284">
    <property type="entry name" value="RNA_pol_sigma-70_dom"/>
</dbReference>
<dbReference type="InterPro" id="IPR007627">
    <property type="entry name" value="RNA_pol_sigma70_r2"/>
</dbReference>
<comment type="subunit">
    <text evidence="1">Interacts transiently with the RNA polymerase catalytic core formed by RpoA, RpoB, RpoC and RpoZ (2 alpha, 1 beta, 1 beta' and 1 omega subunit) to form the RNA polymerase holoenzyme that can initiate transcription.</text>
</comment>
<feature type="region of interest" description="Disordered" evidence="2">
    <location>
        <begin position="239"/>
        <end position="269"/>
    </location>
</feature>
<gene>
    <name evidence="5" type="ORF">FFV09_15410</name>
</gene>